<evidence type="ECO:0000313" key="3">
    <source>
        <dbReference type="Proteomes" id="UP000283269"/>
    </source>
</evidence>
<dbReference type="AlphaFoldDB" id="A0A409X642"/>
<evidence type="ECO:0008006" key="4">
    <source>
        <dbReference type="Google" id="ProtNLM"/>
    </source>
</evidence>
<sequence length="583" mass="66727">MDNHDAWVTSIKPIEKAFNASPVSKINEDLLRLIFQTNVRVEATVPLYVYVDLMNRPLTTARLSSQVCRSWRRLLLDSPSIWGRLIHLDSLDQKNNHWREELLRRTQSSPLWVTGNVTGSTENPTPVRVFFYYLLQNPKCWERIEKLEIIVHGEDTSDSVWNTFLTPAPNLRIFEIYFPNVREPLFQNTISPNSNKRLFGNHAPRLLEFHADGIEFAVDSSWLSNLREIATPSRLTVPEILDLLLHMPLLESFFLQFSEATEEWLPSGILPHIELPALTIMLLTNSLATCSTLLEHMYPAKTCSLALTTNSYYAKKFISKDVLRSLKQNLPRYIHNYFSTYISTRIRLRFFDDVFHFEDESHRHTHHIFFTVCIYTKADSSEASENKVLTDFLLQVFAKCALDSPSRFSSVTELSLDMRYADTTSLPYFHSMLSSFPSVRNLKTNEDSVVFLCSLFNLQQDEATGNRPSTLFPHLQVLELTYLDPDHYLLPDTIPGALLPFLKLKKESGQPINTLDLRLCGSDTLRDIEFLEEIEGLEVLTLEGAVEESYICGSGMPDKLRFRTRSGWNSPPPASSGTGVGYG</sequence>
<protein>
    <recommendedName>
        <fullName evidence="4">F-box domain-containing protein</fullName>
    </recommendedName>
</protein>
<accession>A0A409X642</accession>
<dbReference type="InParanoid" id="A0A409X642"/>
<keyword evidence="3" id="KW-1185">Reference proteome</keyword>
<proteinExistence type="predicted"/>
<dbReference type="Proteomes" id="UP000283269">
    <property type="component" value="Unassembled WGS sequence"/>
</dbReference>
<gene>
    <name evidence="2" type="ORF">CVT25_006906</name>
</gene>
<dbReference type="OrthoDB" id="2977877at2759"/>
<name>A0A409X642_PSICY</name>
<reference evidence="2 3" key="1">
    <citation type="journal article" date="2018" name="Evol. Lett.">
        <title>Horizontal gene cluster transfer increased hallucinogenic mushroom diversity.</title>
        <authorList>
            <person name="Reynolds H.T."/>
            <person name="Vijayakumar V."/>
            <person name="Gluck-Thaler E."/>
            <person name="Korotkin H.B."/>
            <person name="Matheny P.B."/>
            <person name="Slot J.C."/>
        </authorList>
    </citation>
    <scope>NUCLEOTIDE SEQUENCE [LARGE SCALE GENOMIC DNA]</scope>
    <source>
        <strain evidence="2 3">2631</strain>
    </source>
</reference>
<dbReference type="EMBL" id="NHYD01002537">
    <property type="protein sequence ID" value="PPQ86202.1"/>
    <property type="molecule type" value="Genomic_DNA"/>
</dbReference>
<evidence type="ECO:0000256" key="1">
    <source>
        <dbReference type="SAM" id="MobiDB-lite"/>
    </source>
</evidence>
<feature type="region of interest" description="Disordered" evidence="1">
    <location>
        <begin position="563"/>
        <end position="583"/>
    </location>
</feature>
<comment type="caution">
    <text evidence="2">The sequence shown here is derived from an EMBL/GenBank/DDBJ whole genome shotgun (WGS) entry which is preliminary data.</text>
</comment>
<organism evidence="2 3">
    <name type="scientific">Psilocybe cyanescens</name>
    <dbReference type="NCBI Taxonomy" id="93625"/>
    <lineage>
        <taxon>Eukaryota</taxon>
        <taxon>Fungi</taxon>
        <taxon>Dikarya</taxon>
        <taxon>Basidiomycota</taxon>
        <taxon>Agaricomycotina</taxon>
        <taxon>Agaricomycetes</taxon>
        <taxon>Agaricomycetidae</taxon>
        <taxon>Agaricales</taxon>
        <taxon>Agaricineae</taxon>
        <taxon>Strophariaceae</taxon>
        <taxon>Psilocybe</taxon>
    </lineage>
</organism>
<evidence type="ECO:0000313" key="2">
    <source>
        <dbReference type="EMBL" id="PPQ86202.1"/>
    </source>
</evidence>